<dbReference type="PANTHER" id="PTHR31589:SF2">
    <property type="entry name" value="ASLB (DUF239)-RELATED"/>
    <property type="match status" value="1"/>
</dbReference>
<feature type="domain" description="Neprosin PEP catalytic" evidence="1">
    <location>
        <begin position="137"/>
        <end position="394"/>
    </location>
</feature>
<keyword evidence="3" id="KW-1185">Reference proteome</keyword>
<name>A0A200QDI8_MACCD</name>
<accession>A0A200QDI8</accession>
<dbReference type="PANTHER" id="PTHR31589">
    <property type="entry name" value="PROTEIN, PUTATIVE (DUF239)-RELATED-RELATED"/>
    <property type="match status" value="1"/>
</dbReference>
<dbReference type="OrthoDB" id="1858978at2759"/>
<dbReference type="InParanoid" id="A0A200QDI8"/>
<dbReference type="EMBL" id="MVGT01002328">
    <property type="protein sequence ID" value="OVA08513.1"/>
    <property type="molecule type" value="Genomic_DNA"/>
</dbReference>
<evidence type="ECO:0000313" key="2">
    <source>
        <dbReference type="EMBL" id="OVA08513.1"/>
    </source>
</evidence>
<dbReference type="Proteomes" id="UP000195402">
    <property type="component" value="Unassembled WGS sequence"/>
</dbReference>
<dbReference type="InterPro" id="IPR053168">
    <property type="entry name" value="Glutamic_endopeptidase"/>
</dbReference>
<dbReference type="Gene3D" id="3.90.1320.10">
    <property type="entry name" value="Outer-capsid protein sigma 3, large lobe"/>
    <property type="match status" value="1"/>
</dbReference>
<dbReference type="Pfam" id="PF03080">
    <property type="entry name" value="Neprosin"/>
    <property type="match status" value="1"/>
</dbReference>
<evidence type="ECO:0000259" key="1">
    <source>
        <dbReference type="PROSITE" id="PS52045"/>
    </source>
</evidence>
<protein>
    <recommendedName>
        <fullName evidence="1">Neprosin PEP catalytic domain-containing protein</fullName>
    </recommendedName>
</protein>
<dbReference type="PROSITE" id="PS52045">
    <property type="entry name" value="NEPROSIN_PEP_CD"/>
    <property type="match status" value="1"/>
</dbReference>
<reference evidence="2 3" key="1">
    <citation type="journal article" date="2017" name="Mol. Plant">
        <title>The Genome of Medicinal Plant Macleaya cordata Provides New Insights into Benzylisoquinoline Alkaloids Metabolism.</title>
        <authorList>
            <person name="Liu X."/>
            <person name="Liu Y."/>
            <person name="Huang P."/>
            <person name="Ma Y."/>
            <person name="Qing Z."/>
            <person name="Tang Q."/>
            <person name="Cao H."/>
            <person name="Cheng P."/>
            <person name="Zheng Y."/>
            <person name="Yuan Z."/>
            <person name="Zhou Y."/>
            <person name="Liu J."/>
            <person name="Tang Z."/>
            <person name="Zhuo Y."/>
            <person name="Zhang Y."/>
            <person name="Yu L."/>
            <person name="Huang J."/>
            <person name="Yang P."/>
            <person name="Peng Q."/>
            <person name="Zhang J."/>
            <person name="Jiang W."/>
            <person name="Zhang Z."/>
            <person name="Lin K."/>
            <person name="Ro D.K."/>
            <person name="Chen X."/>
            <person name="Xiong X."/>
            <person name="Shang Y."/>
            <person name="Huang S."/>
            <person name="Zeng J."/>
        </authorList>
    </citation>
    <scope>NUCLEOTIDE SEQUENCE [LARGE SCALE GENOMIC DNA]</scope>
    <source>
        <strain evidence="3">cv. BLH2017</strain>
        <tissue evidence="2">Root</tissue>
    </source>
</reference>
<organism evidence="2 3">
    <name type="scientific">Macleaya cordata</name>
    <name type="common">Five-seeded plume-poppy</name>
    <name type="synonym">Bocconia cordata</name>
    <dbReference type="NCBI Taxonomy" id="56857"/>
    <lineage>
        <taxon>Eukaryota</taxon>
        <taxon>Viridiplantae</taxon>
        <taxon>Streptophyta</taxon>
        <taxon>Embryophyta</taxon>
        <taxon>Tracheophyta</taxon>
        <taxon>Spermatophyta</taxon>
        <taxon>Magnoliopsida</taxon>
        <taxon>Ranunculales</taxon>
        <taxon>Papaveraceae</taxon>
        <taxon>Papaveroideae</taxon>
        <taxon>Macleaya</taxon>
    </lineage>
</organism>
<dbReference type="OMA" id="TKTGCIN"/>
<dbReference type="AlphaFoldDB" id="A0A200QDI8"/>
<evidence type="ECO:0000313" key="3">
    <source>
        <dbReference type="Proteomes" id="UP000195402"/>
    </source>
</evidence>
<proteinExistence type="predicted"/>
<dbReference type="InterPro" id="IPR025521">
    <property type="entry name" value="Neprosin_propep"/>
</dbReference>
<dbReference type="InterPro" id="IPR004314">
    <property type="entry name" value="Neprosin"/>
</dbReference>
<dbReference type="Pfam" id="PF14365">
    <property type="entry name" value="Neprosin_AP"/>
    <property type="match status" value="1"/>
</dbReference>
<gene>
    <name evidence="2" type="ORF">BVC80_209g252</name>
</gene>
<sequence>MLLGFTVSCYGVDEKITTKKTLLEIERKLKLLNKPSLKSIQSEDGDIIDCVDIYKQPAFDHPALKNHTIQMKPTHYPKIESMFKKNESSIQKISQIWQKNGSCPEGTIPIRRIRKQDLLRASSLENYGRKSPYIPGSASNRSSTEAAFLITQGYHYIGAFGEVNVWNPYVEAADEYTTAQIWLVNGPRSAFESVEAGWMVNPSVYGDKTTRFFAYWTVDASQKTGCFDLICTGFVQTSHDTALGAAVEPVSQEWGDQYQIPVLIFMDPKTSNWWLVCSNITVGYWPASLFNLLKQSAAIVQFGGEVYSTTIGKAGVPHTATAMGSGDEAMSMFGFASFIKHVRIIDYSGTERYPEWVHPYMDEPYCYSAYNYVQYIKEPEFYFGGPGRKLPYCP</sequence>
<comment type="caution">
    <text evidence="2">The sequence shown here is derived from an EMBL/GenBank/DDBJ whole genome shotgun (WGS) entry which is preliminary data.</text>
</comment>